<dbReference type="HOGENOM" id="CLU_2406924_0_0_0"/>
<dbReference type="RefSeq" id="WP_013559958.1">
    <property type="nucleotide sequence ID" value="NC_014960.1"/>
</dbReference>
<dbReference type="Proteomes" id="UP000008922">
    <property type="component" value="Chromosome"/>
</dbReference>
<organism evidence="2 3">
    <name type="scientific">Anaerolinea thermophila (strain DSM 14523 / JCM 11388 / NBRC 100420 / UNI-1)</name>
    <dbReference type="NCBI Taxonomy" id="926569"/>
    <lineage>
        <taxon>Bacteria</taxon>
        <taxon>Bacillati</taxon>
        <taxon>Chloroflexota</taxon>
        <taxon>Anaerolineae</taxon>
        <taxon>Anaerolineales</taxon>
        <taxon>Anaerolineaceae</taxon>
        <taxon>Anaerolinea</taxon>
    </lineage>
</organism>
<accession>E8N562</accession>
<keyword evidence="3" id="KW-1185">Reference proteome</keyword>
<protein>
    <submittedName>
        <fullName evidence="2">Uncharacterized protein</fullName>
    </submittedName>
</protein>
<dbReference type="InParanoid" id="E8N562"/>
<gene>
    <name evidence="2" type="ordered locus">ANT_15480</name>
</gene>
<evidence type="ECO:0000313" key="3">
    <source>
        <dbReference type="Proteomes" id="UP000008922"/>
    </source>
</evidence>
<keyword evidence="1" id="KW-1133">Transmembrane helix</keyword>
<dbReference type="KEGG" id="atm:ANT_15480"/>
<reference evidence="2 3" key="1">
    <citation type="submission" date="2010-12" db="EMBL/GenBank/DDBJ databases">
        <title>Whole genome sequence of Anaerolinea thermophila UNI-1.</title>
        <authorList>
            <person name="Narita-Yamada S."/>
            <person name="Kishi E."/>
            <person name="Watanabe Y."/>
            <person name="Takasaki K."/>
            <person name="Ankai A."/>
            <person name="Oguchi A."/>
            <person name="Fukui S."/>
            <person name="Takahashi M."/>
            <person name="Yashiro I."/>
            <person name="Hosoyama A."/>
            <person name="Sekiguchi Y."/>
            <person name="Hanada S."/>
            <person name="Fujita N."/>
        </authorList>
    </citation>
    <scope>NUCLEOTIDE SEQUENCE [LARGE SCALE GENOMIC DNA]</scope>
    <source>
        <strain evidence="3">DSM 14523 / JCM 11388 / NBRC 100420 / UNI-1</strain>
    </source>
</reference>
<keyword evidence="1" id="KW-0812">Transmembrane</keyword>
<proteinExistence type="predicted"/>
<dbReference type="AlphaFoldDB" id="E8N562"/>
<feature type="transmembrane region" description="Helical" evidence="1">
    <location>
        <begin position="53"/>
        <end position="71"/>
    </location>
</feature>
<keyword evidence="1" id="KW-0472">Membrane</keyword>
<name>E8N562_ANATU</name>
<evidence type="ECO:0000256" key="1">
    <source>
        <dbReference type="SAM" id="Phobius"/>
    </source>
</evidence>
<feature type="transmembrane region" description="Helical" evidence="1">
    <location>
        <begin position="12"/>
        <end position="33"/>
    </location>
</feature>
<evidence type="ECO:0000313" key="2">
    <source>
        <dbReference type="EMBL" id="BAJ63576.1"/>
    </source>
</evidence>
<sequence>MKFIQRFGKISPMLFFQLMIKVLYNFPGVFLFYKPTPTFENPFVGEETSIHPPFGWTIAGFLLILLVSMLYSQIKKGLRQLFLKRKKKSSGG</sequence>
<dbReference type="EMBL" id="AP012029">
    <property type="protein sequence ID" value="BAJ63576.1"/>
    <property type="molecule type" value="Genomic_DNA"/>
</dbReference>
<dbReference type="STRING" id="926569.ANT_15480"/>